<dbReference type="PANTHER" id="PTHR11527">
    <property type="entry name" value="HEAT-SHOCK PROTEIN 20 FAMILY MEMBER"/>
    <property type="match status" value="1"/>
</dbReference>
<dbReference type="InterPro" id="IPR008978">
    <property type="entry name" value="HSP20-like_chaperone"/>
</dbReference>
<feature type="domain" description="SHSP" evidence="1">
    <location>
        <begin position="27"/>
        <end position="141"/>
    </location>
</feature>
<name>A0A1W1DBB4_9ZZZZ</name>
<dbReference type="InterPro" id="IPR031107">
    <property type="entry name" value="Small_HSP"/>
</dbReference>
<dbReference type="Gene3D" id="2.60.40.790">
    <property type="match status" value="1"/>
</dbReference>
<accession>A0A1W1DBB4</accession>
<proteinExistence type="predicted"/>
<evidence type="ECO:0000259" key="1">
    <source>
        <dbReference type="PROSITE" id="PS01031"/>
    </source>
</evidence>
<dbReference type="EMBL" id="FPHR01000031">
    <property type="protein sequence ID" value="SFV77707.1"/>
    <property type="molecule type" value="Genomic_DNA"/>
</dbReference>
<sequence>MSLTLMRRPFVGMDEMFENFDHSLGEFEQSDWMPAIDIEENNKSYLIKAELPGVHKDDVHVHVVDNVLTIKGEKKDEITVEIKDTKRHRIERTYGSFVRSFTLPHTVKTDNIEAEFIDGVLSLTITKVAKARSKQTEVKIK</sequence>
<organism evidence="2">
    <name type="scientific">hydrothermal vent metagenome</name>
    <dbReference type="NCBI Taxonomy" id="652676"/>
    <lineage>
        <taxon>unclassified sequences</taxon>
        <taxon>metagenomes</taxon>
        <taxon>ecological metagenomes</taxon>
    </lineage>
</organism>
<dbReference type="SUPFAM" id="SSF49764">
    <property type="entry name" value="HSP20-like chaperones"/>
    <property type="match status" value="1"/>
</dbReference>
<evidence type="ECO:0000313" key="2">
    <source>
        <dbReference type="EMBL" id="SFV77707.1"/>
    </source>
</evidence>
<dbReference type="Pfam" id="PF00011">
    <property type="entry name" value="HSP20"/>
    <property type="match status" value="1"/>
</dbReference>
<reference evidence="2" key="1">
    <citation type="submission" date="2016-10" db="EMBL/GenBank/DDBJ databases">
        <authorList>
            <person name="de Groot N.N."/>
        </authorList>
    </citation>
    <scope>NUCLEOTIDE SEQUENCE</scope>
</reference>
<dbReference type="AlphaFoldDB" id="A0A1W1DBB4"/>
<gene>
    <name evidence="2" type="ORF">MNB_SUP05-4-869</name>
</gene>
<dbReference type="InterPro" id="IPR002068">
    <property type="entry name" value="A-crystallin/Hsp20_dom"/>
</dbReference>
<protein>
    <submittedName>
        <fullName evidence="2">Heat shock protein Hsp20</fullName>
    </submittedName>
</protein>
<keyword evidence="2" id="KW-0346">Stress response</keyword>
<dbReference type="PROSITE" id="PS01031">
    <property type="entry name" value="SHSP"/>
    <property type="match status" value="1"/>
</dbReference>
<dbReference type="CDD" id="cd06464">
    <property type="entry name" value="ACD_sHsps-like"/>
    <property type="match status" value="1"/>
</dbReference>